<keyword evidence="3" id="KW-1185">Reference proteome</keyword>
<dbReference type="CDD" id="cd00028">
    <property type="entry name" value="B_lectin"/>
    <property type="match status" value="1"/>
</dbReference>
<dbReference type="Gene3D" id="2.90.10.10">
    <property type="entry name" value="Bulb-type lectin domain"/>
    <property type="match status" value="1"/>
</dbReference>
<gene>
    <name evidence="2" type="ORF">MKW98_011810</name>
</gene>
<dbReference type="InterPro" id="IPR036426">
    <property type="entry name" value="Bulb-type_lectin_dom_sf"/>
</dbReference>
<dbReference type="SMART" id="SM00108">
    <property type="entry name" value="B_lectin"/>
    <property type="match status" value="1"/>
</dbReference>
<dbReference type="PROSITE" id="PS50927">
    <property type="entry name" value="BULB_LECTIN"/>
    <property type="match status" value="1"/>
</dbReference>
<sequence length="157" mass="17534">MCNHTIALDTISIDDSLTGDQTIISKGETLELGFFKPEDISESLLYRYLVQENLNEPILDPSSSKLTLLDGNLVLLHNLSNIPIWSTHIASNTLNTPEVVLGDDGNLVLRDGSNPSVIIWQSFDYPTDTWLPGGKLRFNKKTNQSQKLTETYLLEKS</sequence>
<dbReference type="Pfam" id="PF01453">
    <property type="entry name" value="B_lectin"/>
    <property type="match status" value="1"/>
</dbReference>
<evidence type="ECO:0000313" key="2">
    <source>
        <dbReference type="EMBL" id="KAI3913749.1"/>
    </source>
</evidence>
<dbReference type="PANTHER" id="PTHR32444:SF247">
    <property type="entry name" value="OS01G0958200 PROTEIN"/>
    <property type="match status" value="1"/>
</dbReference>
<dbReference type="Proteomes" id="UP001202328">
    <property type="component" value="Unassembled WGS sequence"/>
</dbReference>
<evidence type="ECO:0000259" key="1">
    <source>
        <dbReference type="PROSITE" id="PS50927"/>
    </source>
</evidence>
<organism evidence="2 3">
    <name type="scientific">Papaver atlanticum</name>
    <dbReference type="NCBI Taxonomy" id="357466"/>
    <lineage>
        <taxon>Eukaryota</taxon>
        <taxon>Viridiplantae</taxon>
        <taxon>Streptophyta</taxon>
        <taxon>Embryophyta</taxon>
        <taxon>Tracheophyta</taxon>
        <taxon>Spermatophyta</taxon>
        <taxon>Magnoliopsida</taxon>
        <taxon>Ranunculales</taxon>
        <taxon>Papaveraceae</taxon>
        <taxon>Papaveroideae</taxon>
        <taxon>Papaver</taxon>
    </lineage>
</organism>
<dbReference type="EMBL" id="JAJJMB010009441">
    <property type="protein sequence ID" value="KAI3913749.1"/>
    <property type="molecule type" value="Genomic_DNA"/>
</dbReference>
<protein>
    <recommendedName>
        <fullName evidence="1">Bulb-type lectin domain-containing protein</fullName>
    </recommendedName>
</protein>
<dbReference type="SUPFAM" id="SSF51110">
    <property type="entry name" value="alpha-D-mannose-specific plant lectins"/>
    <property type="match status" value="1"/>
</dbReference>
<dbReference type="InterPro" id="IPR001480">
    <property type="entry name" value="Bulb-type_lectin_dom"/>
</dbReference>
<reference evidence="2" key="1">
    <citation type="submission" date="2022-04" db="EMBL/GenBank/DDBJ databases">
        <title>A functionally conserved STORR gene fusion in Papaver species that diverged 16.8 million years ago.</title>
        <authorList>
            <person name="Catania T."/>
        </authorList>
    </citation>
    <scope>NUCLEOTIDE SEQUENCE</scope>
    <source>
        <strain evidence="2">S-188037</strain>
    </source>
</reference>
<evidence type="ECO:0000313" key="3">
    <source>
        <dbReference type="Proteomes" id="UP001202328"/>
    </source>
</evidence>
<dbReference type="PANTHER" id="PTHR32444">
    <property type="entry name" value="BULB-TYPE LECTIN DOMAIN-CONTAINING PROTEIN"/>
    <property type="match status" value="1"/>
</dbReference>
<name>A0AAD4SLR7_9MAGN</name>
<feature type="domain" description="Bulb-type lectin" evidence="1">
    <location>
        <begin position="8"/>
        <end position="122"/>
    </location>
</feature>
<proteinExistence type="predicted"/>
<dbReference type="AlphaFoldDB" id="A0AAD4SLR7"/>
<comment type="caution">
    <text evidence="2">The sequence shown here is derived from an EMBL/GenBank/DDBJ whole genome shotgun (WGS) entry which is preliminary data.</text>
</comment>
<accession>A0AAD4SLR7</accession>